<name>A0A7S0WJ69_9CHLO</name>
<dbReference type="EMBL" id="HBFA01019307">
    <property type="protein sequence ID" value="CAD8669190.1"/>
    <property type="molecule type" value="Transcribed_RNA"/>
</dbReference>
<evidence type="ECO:0000313" key="2">
    <source>
        <dbReference type="EMBL" id="CAD8669190.1"/>
    </source>
</evidence>
<feature type="region of interest" description="Disordered" evidence="1">
    <location>
        <begin position="182"/>
        <end position="201"/>
    </location>
</feature>
<gene>
    <name evidence="2" type="ORF">POBO1169_LOCUS9886</name>
</gene>
<dbReference type="AlphaFoldDB" id="A0A7S0WJ69"/>
<protein>
    <submittedName>
        <fullName evidence="2">Uncharacterized protein</fullName>
    </submittedName>
</protein>
<accession>A0A7S0WJ69</accession>
<organism evidence="2">
    <name type="scientific">Pyramimonas obovata</name>
    <dbReference type="NCBI Taxonomy" id="1411642"/>
    <lineage>
        <taxon>Eukaryota</taxon>
        <taxon>Viridiplantae</taxon>
        <taxon>Chlorophyta</taxon>
        <taxon>Pyramimonadophyceae</taxon>
        <taxon>Pyramimonadales</taxon>
        <taxon>Pyramimonadaceae</taxon>
        <taxon>Pyramimonas</taxon>
        <taxon>Pyramimonas incertae sedis</taxon>
    </lineage>
</organism>
<reference evidence="2" key="1">
    <citation type="submission" date="2021-01" db="EMBL/GenBank/DDBJ databases">
        <authorList>
            <person name="Corre E."/>
            <person name="Pelletier E."/>
            <person name="Niang G."/>
            <person name="Scheremetjew M."/>
            <person name="Finn R."/>
            <person name="Kale V."/>
            <person name="Holt S."/>
            <person name="Cochrane G."/>
            <person name="Meng A."/>
            <person name="Brown T."/>
            <person name="Cohen L."/>
        </authorList>
    </citation>
    <scope>NUCLEOTIDE SEQUENCE</scope>
    <source>
        <strain evidence="2">CCMP722</strain>
    </source>
</reference>
<evidence type="ECO:0000256" key="1">
    <source>
        <dbReference type="SAM" id="MobiDB-lite"/>
    </source>
</evidence>
<proteinExistence type="predicted"/>
<sequence>MNEWAQAYGDKCTFLCICVVGNPQAIQLAGAMGDEMKLAHCVNGYVDNGRSMPKRGQLGCNGFIVFDKEGALVADKTSAYLQVRDLAFAHVRALVDALVAGQPPPKVCPGEIVTVTGLTSSSGAPLTGQKATCLALPDGPTGRVTVHVLKTGKRLKVSPKSIVEMGVAEESDDAPEAVAISRDEAEEDGEAARGGCDDVGS</sequence>